<dbReference type="eggNOG" id="KOG2084">
    <property type="taxonomic scope" value="Eukaryota"/>
</dbReference>
<proteinExistence type="predicted"/>
<dbReference type="InterPro" id="IPR001214">
    <property type="entry name" value="SET_dom"/>
</dbReference>
<dbReference type="Gene3D" id="1.25.40.10">
    <property type="entry name" value="Tetratricopeptide repeat domain"/>
    <property type="match status" value="1"/>
</dbReference>
<dbReference type="InterPro" id="IPR011990">
    <property type="entry name" value="TPR-like_helical_dom_sf"/>
</dbReference>
<evidence type="ECO:0000313" key="2">
    <source>
        <dbReference type="EMBL" id="EPE26387.1"/>
    </source>
</evidence>
<dbReference type="GeneID" id="19461357"/>
<dbReference type="AlphaFoldDB" id="S3CIR9"/>
<sequence length="429" mass="48208">MKLLPLTRTITRRVKHCALGLSLVCHTISPICAAISFSCSNDALRWLAVESCCTSGNTLLHYASDPSQVVVVYVDFDSSSPWSYPPFCTPYLEDLASELCVYTNSSFGNGRGVSIFTTPSIAQKFATLQPFRDGTVLEGVNSERRRWHTRKLPGKGQAMMATTKLERGDHLTAFTPVLIVSMEKILPIHDNERFLRKAIDQLPPNTRSSYLALSRMYSNPDVFVQDILKSNAFEIQVGGKMHLAIFPEPARLNHDCAPNAQYYLDASLLTHHVYVTRPVVEDEEITISYTSPLQQTKYRQSHLMDSFGFNCSCSLCANRAAFDNDLENINRIQSTLGDWAENSTATCEDALELIRLYKSHGLDSFLDLPYGFAALTYNSFGDSRRAVRYARLAGEAVRMKNGPAAADFGLWESIAKEPKSHWSWRYRLR</sequence>
<dbReference type="InterPro" id="IPR046341">
    <property type="entry name" value="SET_dom_sf"/>
</dbReference>
<dbReference type="Pfam" id="PF00856">
    <property type="entry name" value="SET"/>
    <property type="match status" value="1"/>
</dbReference>
<dbReference type="PANTHER" id="PTHR47332">
    <property type="entry name" value="SET DOMAIN-CONTAINING PROTEIN 5"/>
    <property type="match status" value="1"/>
</dbReference>
<dbReference type="RefSeq" id="XP_008085577.1">
    <property type="nucleotide sequence ID" value="XM_008087386.1"/>
</dbReference>
<dbReference type="KEGG" id="glz:GLAREA_02300"/>
<dbReference type="PROSITE" id="PS50280">
    <property type="entry name" value="SET"/>
    <property type="match status" value="1"/>
</dbReference>
<dbReference type="OrthoDB" id="265717at2759"/>
<reference evidence="2 3" key="1">
    <citation type="journal article" date="2013" name="BMC Genomics">
        <title>Genomics-driven discovery of the pneumocandin biosynthetic gene cluster in the fungus Glarea lozoyensis.</title>
        <authorList>
            <person name="Chen L."/>
            <person name="Yue Q."/>
            <person name="Zhang X."/>
            <person name="Xiang M."/>
            <person name="Wang C."/>
            <person name="Li S."/>
            <person name="Che Y."/>
            <person name="Ortiz-Lopez F.J."/>
            <person name="Bills G.F."/>
            <person name="Liu X."/>
            <person name="An Z."/>
        </authorList>
    </citation>
    <scope>NUCLEOTIDE SEQUENCE [LARGE SCALE GENOMIC DNA]</scope>
    <source>
        <strain evidence="3">ATCC 20868 / MF5171</strain>
    </source>
</reference>
<dbReference type="InterPro" id="IPR053185">
    <property type="entry name" value="SET_domain_protein"/>
</dbReference>
<dbReference type="PANTHER" id="PTHR47332:SF6">
    <property type="entry name" value="SET DOMAIN-CONTAINING PROTEIN"/>
    <property type="match status" value="1"/>
</dbReference>
<accession>S3CIR9</accession>
<protein>
    <submittedName>
        <fullName evidence="2">SET</fullName>
    </submittedName>
</protein>
<name>S3CIR9_GLAL2</name>
<dbReference type="SUPFAM" id="SSF82199">
    <property type="entry name" value="SET domain"/>
    <property type="match status" value="1"/>
</dbReference>
<keyword evidence="3" id="KW-1185">Reference proteome</keyword>
<dbReference type="CDD" id="cd20071">
    <property type="entry name" value="SET_SMYD"/>
    <property type="match status" value="1"/>
</dbReference>
<evidence type="ECO:0000259" key="1">
    <source>
        <dbReference type="PROSITE" id="PS50280"/>
    </source>
</evidence>
<evidence type="ECO:0000313" key="3">
    <source>
        <dbReference type="Proteomes" id="UP000016922"/>
    </source>
</evidence>
<dbReference type="Proteomes" id="UP000016922">
    <property type="component" value="Unassembled WGS sequence"/>
</dbReference>
<dbReference type="OMA" id="CACPACI"/>
<organism evidence="2 3">
    <name type="scientific">Glarea lozoyensis (strain ATCC 20868 / MF5171)</name>
    <dbReference type="NCBI Taxonomy" id="1116229"/>
    <lineage>
        <taxon>Eukaryota</taxon>
        <taxon>Fungi</taxon>
        <taxon>Dikarya</taxon>
        <taxon>Ascomycota</taxon>
        <taxon>Pezizomycotina</taxon>
        <taxon>Leotiomycetes</taxon>
        <taxon>Helotiales</taxon>
        <taxon>Helotiaceae</taxon>
        <taxon>Glarea</taxon>
    </lineage>
</organism>
<gene>
    <name evidence="2" type="ORF">GLAREA_02300</name>
</gene>
<feature type="domain" description="SET" evidence="1">
    <location>
        <begin position="145"/>
        <end position="290"/>
    </location>
</feature>
<dbReference type="HOGENOM" id="CLU_028281_6_1_1"/>
<dbReference type="EMBL" id="KE145370">
    <property type="protein sequence ID" value="EPE26387.1"/>
    <property type="molecule type" value="Genomic_DNA"/>
</dbReference>
<dbReference type="Gene3D" id="2.170.270.10">
    <property type="entry name" value="SET domain"/>
    <property type="match status" value="1"/>
</dbReference>